<dbReference type="EC" id="4.6.1.17" evidence="3"/>
<dbReference type="PANTHER" id="PTHR22960:SF29">
    <property type="entry name" value="CYCLIC PYRANOPTERIN MONOPHOSPHATE SYNTHASE"/>
    <property type="match status" value="1"/>
</dbReference>
<dbReference type="InterPro" id="IPR023045">
    <property type="entry name" value="MoaC"/>
</dbReference>
<dbReference type="InterPro" id="IPR047594">
    <property type="entry name" value="MoaC_bact/euk"/>
</dbReference>
<keyword evidence="8" id="KW-1185">Reference proteome</keyword>
<organism evidence="7 8">
    <name type="scientific">Taxus chinensis</name>
    <name type="common">Chinese yew</name>
    <name type="synonym">Taxus wallichiana var. chinensis</name>
    <dbReference type="NCBI Taxonomy" id="29808"/>
    <lineage>
        <taxon>Eukaryota</taxon>
        <taxon>Viridiplantae</taxon>
        <taxon>Streptophyta</taxon>
        <taxon>Embryophyta</taxon>
        <taxon>Tracheophyta</taxon>
        <taxon>Spermatophyta</taxon>
        <taxon>Pinopsida</taxon>
        <taxon>Pinidae</taxon>
        <taxon>Conifers II</taxon>
        <taxon>Cupressales</taxon>
        <taxon>Taxaceae</taxon>
        <taxon>Taxus</taxon>
    </lineage>
</organism>
<evidence type="ECO:0000313" key="8">
    <source>
        <dbReference type="Proteomes" id="UP000824469"/>
    </source>
</evidence>
<evidence type="ECO:0000256" key="3">
    <source>
        <dbReference type="ARBA" id="ARBA00012575"/>
    </source>
</evidence>
<dbReference type="InterPro" id="IPR002820">
    <property type="entry name" value="Mopterin_CF_biosynth-C_dom"/>
</dbReference>
<dbReference type="GO" id="GO:0061799">
    <property type="term" value="F:cyclic pyranopterin monophosphate synthase activity"/>
    <property type="evidence" value="ECO:0007669"/>
    <property type="project" value="UniProtKB-EC"/>
</dbReference>
<comment type="catalytic activity">
    <reaction evidence="1">
        <text>(8S)-3',8-cyclo-7,8-dihydroguanosine 5'-triphosphate = cyclic pyranopterin phosphate + diphosphate</text>
        <dbReference type="Rhea" id="RHEA:49580"/>
        <dbReference type="ChEBI" id="CHEBI:33019"/>
        <dbReference type="ChEBI" id="CHEBI:59648"/>
        <dbReference type="ChEBI" id="CHEBI:131766"/>
        <dbReference type="EC" id="4.6.1.17"/>
    </reaction>
</comment>
<dbReference type="AlphaFoldDB" id="A0AA38FWG4"/>
<evidence type="ECO:0000256" key="5">
    <source>
        <dbReference type="ARBA" id="ARBA00023239"/>
    </source>
</evidence>
<dbReference type="PANTHER" id="PTHR22960">
    <property type="entry name" value="MOLYBDOPTERIN COFACTOR SYNTHESIS PROTEIN A"/>
    <property type="match status" value="1"/>
</dbReference>
<dbReference type="NCBIfam" id="TIGR00581">
    <property type="entry name" value="moaC"/>
    <property type="match status" value="1"/>
</dbReference>
<keyword evidence="5" id="KW-0456">Lyase</keyword>
<dbReference type="GO" id="GO:0006777">
    <property type="term" value="P:Mo-molybdopterin cofactor biosynthetic process"/>
    <property type="evidence" value="ECO:0007669"/>
    <property type="project" value="UniProtKB-KW"/>
</dbReference>
<name>A0AA38FWG4_TAXCH</name>
<dbReference type="NCBIfam" id="NF006870">
    <property type="entry name" value="PRK09364.1"/>
    <property type="match status" value="1"/>
</dbReference>
<comment type="caution">
    <text evidence="7">The sequence shown here is derived from an EMBL/GenBank/DDBJ whole genome shotgun (WGS) entry which is preliminary data.</text>
</comment>
<dbReference type="SUPFAM" id="SSF55040">
    <property type="entry name" value="Molybdenum cofactor biosynthesis protein C, MoaC"/>
    <property type="match status" value="1"/>
</dbReference>
<gene>
    <name evidence="7" type="ORF">KI387_026781</name>
</gene>
<dbReference type="OMA" id="VARNNGW"/>
<evidence type="ECO:0000256" key="2">
    <source>
        <dbReference type="ARBA" id="ARBA00005046"/>
    </source>
</evidence>
<keyword evidence="4" id="KW-0501">Molybdenum cofactor biosynthesis</keyword>
<evidence type="ECO:0000256" key="4">
    <source>
        <dbReference type="ARBA" id="ARBA00023150"/>
    </source>
</evidence>
<protein>
    <recommendedName>
        <fullName evidence="3">cyclic pyranopterin monophosphate synthase</fullName>
        <ecNumber evidence="3">4.6.1.17</ecNumber>
    </recommendedName>
</protein>
<evidence type="ECO:0000259" key="6">
    <source>
        <dbReference type="Pfam" id="PF01967"/>
    </source>
</evidence>
<comment type="pathway">
    <text evidence="2">Cofactor biosynthesis; molybdopterin biosynthesis.</text>
</comment>
<feature type="domain" description="Molybdopterin cofactor biosynthesis C (MoaC)" evidence="6">
    <location>
        <begin position="95"/>
        <end position="230"/>
    </location>
</feature>
<dbReference type="Gene3D" id="3.30.70.640">
    <property type="entry name" value="Molybdopterin cofactor biosynthesis C (MoaC) domain"/>
    <property type="match status" value="1"/>
</dbReference>
<dbReference type="EMBL" id="JAHRHJ020000006">
    <property type="protein sequence ID" value="KAH9311746.1"/>
    <property type="molecule type" value="Genomic_DNA"/>
</dbReference>
<proteinExistence type="predicted"/>
<evidence type="ECO:0000256" key="1">
    <source>
        <dbReference type="ARBA" id="ARBA00001637"/>
    </source>
</evidence>
<evidence type="ECO:0000313" key="7">
    <source>
        <dbReference type="EMBL" id="KAH9311746.1"/>
    </source>
</evidence>
<dbReference type="Pfam" id="PF01967">
    <property type="entry name" value="MoaC"/>
    <property type="match status" value="1"/>
</dbReference>
<dbReference type="CDD" id="cd01420">
    <property type="entry name" value="MoaC_PE"/>
    <property type="match status" value="1"/>
</dbReference>
<sequence length="235" mass="25907">MKMKMSLSKAVLHNFCTKRSMGWKASRLLSRDSRVYANATIHEFNKELEFVFGQPPSAFTQSHRNLTMEEEFSSSQLEEESPVLSHVDAHGQANMVDVSEKPGTKRMAIASCKVLLGENAFRLVVANEIAKGDVLNVAKIAGICGAKQTSNLIPLCHNIMLSKVQMDLSLNEEEYAVEIKGEVTSVGQTGVEMEAMTAVSVAGLTIYDMCKRVSKDIQITKVQLEMKMGGKSSNW</sequence>
<reference evidence="7 8" key="1">
    <citation type="journal article" date="2021" name="Nat. Plants">
        <title>The Taxus genome provides insights into paclitaxel biosynthesis.</title>
        <authorList>
            <person name="Xiong X."/>
            <person name="Gou J."/>
            <person name="Liao Q."/>
            <person name="Li Y."/>
            <person name="Zhou Q."/>
            <person name="Bi G."/>
            <person name="Li C."/>
            <person name="Du R."/>
            <person name="Wang X."/>
            <person name="Sun T."/>
            <person name="Guo L."/>
            <person name="Liang H."/>
            <person name="Lu P."/>
            <person name="Wu Y."/>
            <person name="Zhang Z."/>
            <person name="Ro D.K."/>
            <person name="Shang Y."/>
            <person name="Huang S."/>
            <person name="Yan J."/>
        </authorList>
    </citation>
    <scope>NUCLEOTIDE SEQUENCE [LARGE SCALE GENOMIC DNA]</scope>
    <source>
        <strain evidence="7">Ta-2019</strain>
    </source>
</reference>
<feature type="non-terminal residue" evidence="7">
    <location>
        <position position="235"/>
    </location>
</feature>
<accession>A0AA38FWG4</accession>
<dbReference type="Proteomes" id="UP000824469">
    <property type="component" value="Unassembled WGS sequence"/>
</dbReference>
<dbReference type="InterPro" id="IPR050105">
    <property type="entry name" value="MoCo_biosynth_MoaA/MoaC"/>
</dbReference>
<dbReference type="InterPro" id="IPR036522">
    <property type="entry name" value="MoaC_sf"/>
</dbReference>